<evidence type="ECO:0000259" key="6">
    <source>
        <dbReference type="Pfam" id="PF04389"/>
    </source>
</evidence>
<feature type="region of interest" description="Disordered" evidence="2">
    <location>
        <begin position="1"/>
        <end position="92"/>
    </location>
</feature>
<feature type="region of interest" description="Disordered" evidence="2">
    <location>
        <begin position="425"/>
        <end position="446"/>
    </location>
</feature>
<reference evidence="7 8" key="1">
    <citation type="journal article" date="2018" name="Front. Microbiol.">
        <title>Genome-Wide Analysis of Corynespora cassiicola Leaf Fall Disease Putative Effectors.</title>
        <authorList>
            <person name="Lopez D."/>
            <person name="Ribeiro S."/>
            <person name="Label P."/>
            <person name="Fumanal B."/>
            <person name="Venisse J.S."/>
            <person name="Kohler A."/>
            <person name="de Oliveira R.R."/>
            <person name="Labutti K."/>
            <person name="Lipzen A."/>
            <person name="Lail K."/>
            <person name="Bauer D."/>
            <person name="Ohm R.A."/>
            <person name="Barry K.W."/>
            <person name="Spatafora J."/>
            <person name="Grigoriev I.V."/>
            <person name="Martin F.M."/>
            <person name="Pujade-Renaud V."/>
        </authorList>
    </citation>
    <scope>NUCLEOTIDE SEQUENCE [LARGE SCALE GENOMIC DNA]</scope>
    <source>
        <strain evidence="7 8">Philippines</strain>
    </source>
</reference>
<dbReference type="GO" id="GO:0004180">
    <property type="term" value="F:carboxypeptidase activity"/>
    <property type="evidence" value="ECO:0007669"/>
    <property type="project" value="TreeGrafter"/>
</dbReference>
<evidence type="ECO:0000256" key="1">
    <source>
        <dbReference type="ARBA" id="ARBA00005634"/>
    </source>
</evidence>
<dbReference type="FunFam" id="3.40.630.10:FF:000101">
    <property type="entry name" value="N-acetylated alpha-linked acidic dipeptidase like 1"/>
    <property type="match status" value="1"/>
</dbReference>
<feature type="domain" description="Peptidase M28" evidence="6">
    <location>
        <begin position="520"/>
        <end position="692"/>
    </location>
</feature>
<dbReference type="InterPro" id="IPR046450">
    <property type="entry name" value="PA_dom_sf"/>
</dbReference>
<dbReference type="PANTHER" id="PTHR10404">
    <property type="entry name" value="N-ACETYLATED-ALPHA-LINKED ACIDIC DIPEPTIDASE"/>
    <property type="match status" value="1"/>
</dbReference>
<evidence type="ECO:0000313" key="7">
    <source>
        <dbReference type="EMBL" id="PSN72112.1"/>
    </source>
</evidence>
<keyword evidence="3" id="KW-0472">Membrane</keyword>
<dbReference type="InterPro" id="IPR036757">
    <property type="entry name" value="TFR-like_dimer_dom_sf"/>
</dbReference>
<dbReference type="Gene3D" id="3.40.630.10">
    <property type="entry name" value="Zn peptidases"/>
    <property type="match status" value="1"/>
</dbReference>
<keyword evidence="3" id="KW-1133">Transmembrane helix</keyword>
<feature type="domain" description="PA" evidence="4">
    <location>
        <begin position="321"/>
        <end position="402"/>
    </location>
</feature>
<dbReference type="CDD" id="cd02121">
    <property type="entry name" value="PA_GCPII_like"/>
    <property type="match status" value="1"/>
</dbReference>
<dbReference type="CDD" id="cd08022">
    <property type="entry name" value="M28_PSMA_like"/>
    <property type="match status" value="1"/>
</dbReference>
<accession>A0A2T2P368</accession>
<dbReference type="SUPFAM" id="SSF53187">
    <property type="entry name" value="Zn-dependent exopeptidases"/>
    <property type="match status" value="1"/>
</dbReference>
<dbReference type="Proteomes" id="UP000240883">
    <property type="component" value="Unassembled WGS sequence"/>
</dbReference>
<dbReference type="InterPro" id="IPR007484">
    <property type="entry name" value="Peptidase_M28"/>
</dbReference>
<dbReference type="OrthoDB" id="5841748at2759"/>
<dbReference type="STRING" id="1448308.A0A2T2P368"/>
<name>A0A2T2P368_CORCC</name>
<dbReference type="Pfam" id="PF02225">
    <property type="entry name" value="PA"/>
    <property type="match status" value="1"/>
</dbReference>
<dbReference type="InterPro" id="IPR007365">
    <property type="entry name" value="TFR-like_dimer_dom"/>
</dbReference>
<evidence type="ECO:0000259" key="4">
    <source>
        <dbReference type="Pfam" id="PF02225"/>
    </source>
</evidence>
<feature type="compositionally biased region" description="Basic and acidic residues" evidence="2">
    <location>
        <begin position="427"/>
        <end position="439"/>
    </location>
</feature>
<evidence type="ECO:0000256" key="2">
    <source>
        <dbReference type="SAM" id="MobiDB-lite"/>
    </source>
</evidence>
<feature type="compositionally biased region" description="Acidic residues" evidence="2">
    <location>
        <begin position="75"/>
        <end position="84"/>
    </location>
</feature>
<protein>
    <submittedName>
        <fullName evidence="7">Zn-dependent exopeptidase</fullName>
    </submittedName>
</protein>
<dbReference type="AlphaFoldDB" id="A0A2T2P368"/>
<proteinExistence type="inferred from homology"/>
<dbReference type="EMBL" id="KZ678130">
    <property type="protein sequence ID" value="PSN72112.1"/>
    <property type="molecule type" value="Genomic_DNA"/>
</dbReference>
<keyword evidence="8" id="KW-1185">Reference proteome</keyword>
<keyword evidence="3" id="KW-0812">Transmembrane</keyword>
<dbReference type="PANTHER" id="PTHR10404:SF71">
    <property type="entry name" value="CARBOXYPEPTIDASE TRE2, PUTATIVE (AFU_ORTHOLOGUE AFUA_3G10650)-RELATED"/>
    <property type="match status" value="1"/>
</dbReference>
<dbReference type="Pfam" id="PF04389">
    <property type="entry name" value="Peptidase_M28"/>
    <property type="match status" value="1"/>
</dbReference>
<dbReference type="InterPro" id="IPR039373">
    <property type="entry name" value="Peptidase_M28B"/>
</dbReference>
<gene>
    <name evidence="7" type="ORF">BS50DRAFT_569663</name>
</gene>
<dbReference type="Gene3D" id="3.50.30.30">
    <property type="match status" value="1"/>
</dbReference>
<feature type="compositionally biased region" description="Basic and acidic residues" evidence="2">
    <location>
        <begin position="1"/>
        <end position="13"/>
    </location>
</feature>
<feature type="transmembrane region" description="Helical" evidence="3">
    <location>
        <begin position="169"/>
        <end position="191"/>
    </location>
</feature>
<evidence type="ECO:0000256" key="3">
    <source>
        <dbReference type="SAM" id="Phobius"/>
    </source>
</evidence>
<sequence length="899" mass="100347">MVSDEKHLYEAHESPPIPTYEEATSSRPLSRRGPHEASDDAERQGLLGHDLPGRSQSSSRRRNGYYQPPSVQSVSDDEDGDDDSGLGSPVGEGEDVALRQTMEEMDILDPESADDGRARRNRMRNSFSKRFYSITNSLSSIHLPRIPWPSFGLSWLRNRLPSIPEEYRPGWAVIARLVGLIFIITLVYLLVVSEIVPMGAGGFGQPFNPEWVRGTALQGIESWRIQENLKYITSYDHMAGTQGSYVLGKWVEEQFRESHMDTYTHDEYFAYLNYPKEGGRRVAIVEPQEKAWEATLEEGNVYANGKVQTPAFHGLSASGNVTGPLIYVNFGHKKDFKRLWDSDIDVRGCVALIRYYGTQPDRAMKLKAAQDAGVAGVLMYSDPAEDGFKKGPVWPDGPWRPGDSVQRGSVALSNMIVGDVLTPGRASTKDEERMPKDKNPALPHIPSLPLSWKDAQKLLQALNGIGEKLPHDWVGGVPDVGNEWFSGHHEKSPKVNLQNFQDEVEKQRVTNIFGSLIGIEDKAKKIIVGSHRDAWCFGAAEPGSGTAVMVEVARVLGELRAQGWRPLRTIEFASWDAEEYNMIGSTEHVEAHIDDLRENALAYLNVDVGVTGDKLWANGSPIFKHAWTRVLGRLTDPHQNRTLKELWEENNDNIGTLGSGSDYLPFQSLAGTSSLDFGFNGPPHADMSHSCYETFEWMAKFVDPGFLYHHLLAQMWILLILELAQEPIIPLKVSDYAETLQAEGQKILKLSEDNPGFELEYIQPLVDVLSNTKKQAEKFHDWETAWYNQVYNTGGFETSGVTIQRVGHNAAIGRFESDLLDLPRGEKDAGGHGIPDRDQFKHVVFGPDASPTGGANSNGGAVFPFVRDAVEKKDWKLVEKQIKKTADILKRAFEGLKRE</sequence>
<feature type="compositionally biased region" description="Basic and acidic residues" evidence="2">
    <location>
        <begin position="33"/>
        <end position="43"/>
    </location>
</feature>
<dbReference type="Pfam" id="PF04253">
    <property type="entry name" value="TFR_dimer"/>
    <property type="match status" value="1"/>
</dbReference>
<evidence type="ECO:0000313" key="8">
    <source>
        <dbReference type="Proteomes" id="UP000240883"/>
    </source>
</evidence>
<dbReference type="SUPFAM" id="SSF52025">
    <property type="entry name" value="PA domain"/>
    <property type="match status" value="1"/>
</dbReference>
<organism evidence="7 8">
    <name type="scientific">Corynespora cassiicola Philippines</name>
    <dbReference type="NCBI Taxonomy" id="1448308"/>
    <lineage>
        <taxon>Eukaryota</taxon>
        <taxon>Fungi</taxon>
        <taxon>Dikarya</taxon>
        <taxon>Ascomycota</taxon>
        <taxon>Pezizomycotina</taxon>
        <taxon>Dothideomycetes</taxon>
        <taxon>Pleosporomycetidae</taxon>
        <taxon>Pleosporales</taxon>
        <taxon>Corynesporascaceae</taxon>
        <taxon>Corynespora</taxon>
    </lineage>
</organism>
<dbReference type="InterPro" id="IPR003137">
    <property type="entry name" value="PA_domain"/>
</dbReference>
<feature type="domain" description="Transferrin receptor-like dimerisation" evidence="5">
    <location>
        <begin position="762"/>
        <end position="896"/>
    </location>
</feature>
<comment type="similarity">
    <text evidence="1">Belongs to the peptidase M28 family. M28B subfamily.</text>
</comment>
<evidence type="ECO:0000259" key="5">
    <source>
        <dbReference type="Pfam" id="PF04253"/>
    </source>
</evidence>
<dbReference type="SUPFAM" id="SSF47672">
    <property type="entry name" value="Transferrin receptor-like dimerisation domain"/>
    <property type="match status" value="1"/>
</dbReference>
<dbReference type="Gene3D" id="1.20.930.40">
    <property type="entry name" value="Transferrin receptor-like, dimerisation domain"/>
    <property type="match status" value="1"/>
</dbReference>